<evidence type="ECO:0000256" key="3">
    <source>
        <dbReference type="ARBA" id="ARBA00022692"/>
    </source>
</evidence>
<dbReference type="InterPro" id="IPR050250">
    <property type="entry name" value="Macrolide_Exporter_MacB"/>
</dbReference>
<dbReference type="AlphaFoldDB" id="A0A1H8T1Y5"/>
<dbReference type="InterPro" id="IPR025857">
    <property type="entry name" value="MacB_PCD"/>
</dbReference>
<evidence type="ECO:0000256" key="2">
    <source>
        <dbReference type="ARBA" id="ARBA00022475"/>
    </source>
</evidence>
<evidence type="ECO:0000256" key="5">
    <source>
        <dbReference type="ARBA" id="ARBA00023136"/>
    </source>
</evidence>
<evidence type="ECO:0000313" key="10">
    <source>
        <dbReference type="EMBL" id="SEO84608.1"/>
    </source>
</evidence>
<dbReference type="GO" id="GO:0005886">
    <property type="term" value="C:plasma membrane"/>
    <property type="evidence" value="ECO:0007669"/>
    <property type="project" value="UniProtKB-SubCell"/>
</dbReference>
<dbReference type="STRING" id="673521.SAMN05660991_01985"/>
<organism evidence="10 11">
    <name type="scientific">Trujillonella endophytica</name>
    <dbReference type="NCBI Taxonomy" id="673521"/>
    <lineage>
        <taxon>Bacteria</taxon>
        <taxon>Bacillati</taxon>
        <taxon>Actinomycetota</taxon>
        <taxon>Actinomycetes</taxon>
        <taxon>Geodermatophilales</taxon>
        <taxon>Geodermatophilaceae</taxon>
        <taxon>Trujillonella</taxon>
    </lineage>
</organism>
<feature type="transmembrane region" description="Helical" evidence="7">
    <location>
        <begin position="865"/>
        <end position="890"/>
    </location>
</feature>
<dbReference type="Pfam" id="PF12704">
    <property type="entry name" value="MacB_PCD"/>
    <property type="match status" value="1"/>
</dbReference>
<feature type="transmembrane region" description="Helical" evidence="7">
    <location>
        <begin position="360"/>
        <end position="391"/>
    </location>
</feature>
<comment type="similarity">
    <text evidence="6">Belongs to the ABC-4 integral membrane protein family.</text>
</comment>
<keyword evidence="5 7" id="KW-0472">Membrane</keyword>
<dbReference type="GO" id="GO:0022857">
    <property type="term" value="F:transmembrane transporter activity"/>
    <property type="evidence" value="ECO:0007669"/>
    <property type="project" value="TreeGrafter"/>
</dbReference>
<feature type="transmembrane region" description="Helical" evidence="7">
    <location>
        <begin position="12"/>
        <end position="32"/>
    </location>
</feature>
<comment type="subcellular location">
    <subcellularLocation>
        <location evidence="1">Cell membrane</location>
        <topology evidence="1">Multi-pass membrane protein</topology>
    </subcellularLocation>
</comment>
<keyword evidence="3 7" id="KW-0812">Transmembrane</keyword>
<accession>A0A1H8T1Y5</accession>
<evidence type="ECO:0000256" key="4">
    <source>
        <dbReference type="ARBA" id="ARBA00022989"/>
    </source>
</evidence>
<dbReference type="EMBL" id="FOEE01000005">
    <property type="protein sequence ID" value="SEO84608.1"/>
    <property type="molecule type" value="Genomic_DNA"/>
</dbReference>
<feature type="transmembrane region" description="Helical" evidence="7">
    <location>
        <begin position="508"/>
        <end position="527"/>
    </location>
</feature>
<dbReference type="InterPro" id="IPR003838">
    <property type="entry name" value="ABC3_permease_C"/>
</dbReference>
<sequence length="995" mass="104173">MQDLFGVPTRSLAVVLGSVLAVAFVVVGVLVLRQPILLTLGWRNAWRRKGRSALIVLGLMLATAIITSALVTGDTITHTIRSSVTSSLGNTDEMIAVEGAQSSTADMLGAPVPIGYFPQATADQVAAQLADVPHVDATTPAVIEQVAVQDGRSRQNEPQVTVFSPADMRGLGPITSDGRRVSLSDLGPGEVYLDVEAADALDARPGDPLLVLAGSAQSPATVRAVVTFDGGGTTEAGMLAPLGTTQAMLDRPGQVNRVLVSNDGGAFGGERYSSSVVSAATPIVAPYGLEAVPVKSDAIDDADEIGNTFMQLFTTFGTFSISAGLLLIFLIFVMLAAERRGEMGIARAVGMQRRHLVQTFLFEGLIYDVAAAIAGVILGVGVAFAMVSIMSSALDSSSGLSIERSAQTSSIVVGGCIGLLLTLVVVAASAWRVSRLDIVAAIRNLTEPGRRARRLTWLRVALGLLAGLLLAVSGRSSGQVTTFMLGVSLVAISVASLARAAGAPPRPAYTIAGAFLVVWWSLPFGLIRSLVPDASMDFSMWVVAGLMVVLGMSWLIVYNADLLLAGVMALFGRIRSVAPVLKTSIAYPLRSRFRTGITLAMFTLVVFTLVVGSTTTNAFTGAFDDVESYGGGFDVQASTSPFSPVPDMESAVRDVPGLPADAVRDVGAQSVVPVDAAQVGTGQDPVPYVVRGLDDSFLAHTTYGFATMATGYDSAEQVWQALADDPHLAVVDAMVVPRRDNWSFGSIVDLKLSGFHIEDDSFTPVHLGLRDPQTGATVDYTVIGVLKDTASLGMLGISASQQSVSAAFGERAVPTIFDLTLADGVDPAAAARMLESSFLANGMQADAFRDLLSDTISANRTMQRIVLGFMALGLIVGIAALGVISARSVVERRAHIGVMRAIGFQRRMVQSSFLIEASFISLVAIVVGSVLGLVCAHNVIADAATQPTYSGIEFVVPWGEFAGVFVAVYAAAMLATYGPARRAASTYPAEALRYQ</sequence>
<gene>
    <name evidence="10" type="ORF">SAMN05660991_01985</name>
</gene>
<dbReference type="OrthoDB" id="135354at2"/>
<feature type="transmembrane region" description="Helical" evidence="7">
    <location>
        <begin position="411"/>
        <end position="434"/>
    </location>
</feature>
<feature type="domain" description="ABC3 transporter permease C-terminal" evidence="8">
    <location>
        <begin position="315"/>
        <end position="437"/>
    </location>
</feature>
<evidence type="ECO:0000256" key="7">
    <source>
        <dbReference type="SAM" id="Phobius"/>
    </source>
</evidence>
<feature type="transmembrane region" description="Helical" evidence="7">
    <location>
        <begin position="53"/>
        <end position="73"/>
    </location>
</feature>
<reference evidence="11" key="1">
    <citation type="submission" date="2016-10" db="EMBL/GenBank/DDBJ databases">
        <authorList>
            <person name="Varghese N."/>
            <person name="Submissions S."/>
        </authorList>
    </citation>
    <scope>NUCLEOTIDE SEQUENCE [LARGE SCALE GENOMIC DNA]</scope>
    <source>
        <strain evidence="11">DSM 45413</strain>
    </source>
</reference>
<protein>
    <submittedName>
        <fullName evidence="10">Putative ABC transport system permease protein</fullName>
    </submittedName>
</protein>
<keyword evidence="2" id="KW-1003">Cell membrane</keyword>
<dbReference type="Pfam" id="PF02687">
    <property type="entry name" value="FtsX"/>
    <property type="match status" value="2"/>
</dbReference>
<feature type="transmembrane region" description="Helical" evidence="7">
    <location>
        <begin position="455"/>
        <end position="474"/>
    </location>
</feature>
<keyword evidence="4 7" id="KW-1133">Transmembrane helix</keyword>
<evidence type="ECO:0000259" key="8">
    <source>
        <dbReference type="Pfam" id="PF02687"/>
    </source>
</evidence>
<keyword evidence="11" id="KW-1185">Reference proteome</keyword>
<evidence type="ECO:0000313" key="11">
    <source>
        <dbReference type="Proteomes" id="UP000198960"/>
    </source>
</evidence>
<dbReference type="PANTHER" id="PTHR30572">
    <property type="entry name" value="MEMBRANE COMPONENT OF TRANSPORTER-RELATED"/>
    <property type="match status" value="1"/>
</dbReference>
<feature type="transmembrane region" description="Helical" evidence="7">
    <location>
        <begin position="954"/>
        <end position="977"/>
    </location>
</feature>
<feature type="transmembrane region" description="Helical" evidence="7">
    <location>
        <begin position="480"/>
        <end position="501"/>
    </location>
</feature>
<dbReference type="RefSeq" id="WP_091942608.1">
    <property type="nucleotide sequence ID" value="NZ_FOEE01000005.1"/>
</dbReference>
<evidence type="ECO:0000256" key="6">
    <source>
        <dbReference type="ARBA" id="ARBA00038076"/>
    </source>
</evidence>
<feature type="transmembrane region" description="Helical" evidence="7">
    <location>
        <begin position="593"/>
        <end position="612"/>
    </location>
</feature>
<feature type="transmembrane region" description="Helical" evidence="7">
    <location>
        <begin position="539"/>
        <end position="572"/>
    </location>
</feature>
<dbReference type="Proteomes" id="UP000198960">
    <property type="component" value="Unassembled WGS sequence"/>
</dbReference>
<feature type="transmembrane region" description="Helical" evidence="7">
    <location>
        <begin position="911"/>
        <end position="934"/>
    </location>
</feature>
<dbReference type="PANTHER" id="PTHR30572:SF4">
    <property type="entry name" value="ABC TRANSPORTER PERMEASE YTRF"/>
    <property type="match status" value="1"/>
</dbReference>
<feature type="transmembrane region" description="Helical" evidence="7">
    <location>
        <begin position="316"/>
        <end position="337"/>
    </location>
</feature>
<name>A0A1H8T1Y5_9ACTN</name>
<feature type="domain" description="ABC3 transporter permease C-terminal" evidence="8">
    <location>
        <begin position="869"/>
        <end position="988"/>
    </location>
</feature>
<evidence type="ECO:0000256" key="1">
    <source>
        <dbReference type="ARBA" id="ARBA00004651"/>
    </source>
</evidence>
<feature type="domain" description="MacB-like periplasmic core" evidence="9">
    <location>
        <begin position="52"/>
        <end position="260"/>
    </location>
</feature>
<proteinExistence type="inferred from homology"/>
<evidence type="ECO:0000259" key="9">
    <source>
        <dbReference type="Pfam" id="PF12704"/>
    </source>
</evidence>